<keyword evidence="3" id="KW-1185">Reference proteome</keyword>
<sequence>MTIQEVADYLRLSIPTLNKWRSAGGGPIFIKLGGSVRYRESDVVDFVNGVSSYVRETNDDAVKA</sequence>
<dbReference type="EMBL" id="MK814760">
    <property type="protein sequence ID" value="QGT55152.1"/>
    <property type="molecule type" value="Genomic_DNA"/>
</dbReference>
<evidence type="ECO:0000259" key="1">
    <source>
        <dbReference type="Pfam" id="PF12728"/>
    </source>
</evidence>
<dbReference type="KEGG" id="vg:77924556"/>
<dbReference type="InterPro" id="IPR041657">
    <property type="entry name" value="HTH_17"/>
</dbReference>
<dbReference type="Pfam" id="PF12728">
    <property type="entry name" value="HTH_17"/>
    <property type="match status" value="1"/>
</dbReference>
<reference evidence="2 3" key="1">
    <citation type="submission" date="2019-04" db="EMBL/GenBank/DDBJ databases">
        <authorList>
            <person name="Pope W.H."/>
            <person name="Garlena R.A."/>
            <person name="Russell D.A."/>
            <person name="Jacobs-Sera D."/>
            <person name="Hatfull G.F."/>
        </authorList>
    </citation>
    <scope>NUCLEOTIDE SEQUENCE [LARGE SCALE GENOMIC DNA]</scope>
</reference>
<name>A0A650FB25_9CAUD</name>
<evidence type="ECO:0000313" key="3">
    <source>
        <dbReference type="Proteomes" id="UP000423482"/>
    </source>
</evidence>
<dbReference type="Proteomes" id="UP000423482">
    <property type="component" value="Segment"/>
</dbReference>
<proteinExistence type="predicted"/>
<dbReference type="GeneID" id="77924556"/>
<dbReference type="RefSeq" id="YP_010649039.1">
    <property type="nucleotide sequence ID" value="NC_070763.1"/>
</dbReference>
<feature type="domain" description="Helix-turn-helix" evidence="1">
    <location>
        <begin position="1"/>
        <end position="48"/>
    </location>
</feature>
<gene>
    <name evidence="2" type="primary">191</name>
    <name evidence="2" type="ORF">SEA_FORZA_191</name>
</gene>
<organism evidence="2 3">
    <name type="scientific">Gordonia phage Forza</name>
    <dbReference type="NCBI Taxonomy" id="2571247"/>
    <lineage>
        <taxon>Viruses</taxon>
        <taxon>Duplodnaviria</taxon>
        <taxon>Heunggongvirae</taxon>
        <taxon>Uroviricota</taxon>
        <taxon>Caudoviricetes</taxon>
        <taxon>Forzavirus</taxon>
        <taxon>Forzavirus forza</taxon>
    </lineage>
</organism>
<dbReference type="InterPro" id="IPR009061">
    <property type="entry name" value="DNA-bd_dom_put_sf"/>
</dbReference>
<dbReference type="SUPFAM" id="SSF46955">
    <property type="entry name" value="Putative DNA-binding domain"/>
    <property type="match status" value="1"/>
</dbReference>
<evidence type="ECO:0000313" key="2">
    <source>
        <dbReference type="EMBL" id="QGT55152.1"/>
    </source>
</evidence>
<accession>A0A650FB25</accession>
<protein>
    <recommendedName>
        <fullName evidence="1">Helix-turn-helix domain-containing protein</fullName>
    </recommendedName>
</protein>